<dbReference type="FunFam" id="1.20.1510.10:FF:000006">
    <property type="entry name" value="Divalent cation efflux transporter"/>
    <property type="match status" value="1"/>
</dbReference>
<feature type="transmembrane region" description="Helical" evidence="7">
    <location>
        <begin position="21"/>
        <end position="45"/>
    </location>
</feature>
<evidence type="ECO:0000313" key="11">
    <source>
        <dbReference type="EMBL" id="RLG69423.1"/>
    </source>
</evidence>
<dbReference type="InterPro" id="IPR027470">
    <property type="entry name" value="Cation_efflux_CTD"/>
</dbReference>
<name>A0A497JFD0_9ARCH</name>
<evidence type="ECO:0000256" key="5">
    <source>
        <dbReference type="ARBA" id="ARBA00022989"/>
    </source>
</evidence>
<dbReference type="Gene3D" id="3.30.420.130">
    <property type="entry name" value="Dinitrogenase iron-molybdenum cofactor biosynthesis domain"/>
    <property type="match status" value="1"/>
</dbReference>
<dbReference type="Proteomes" id="UP000277633">
    <property type="component" value="Unassembled WGS sequence"/>
</dbReference>
<feature type="domain" description="Cation efflux protein cytoplasmic" evidence="10">
    <location>
        <begin position="215"/>
        <end position="286"/>
    </location>
</feature>
<gene>
    <name evidence="11" type="ORF">DRO07_02385</name>
</gene>
<dbReference type="AlphaFoldDB" id="A0A497JFD0"/>
<reference evidence="11 12" key="1">
    <citation type="submission" date="2018-06" db="EMBL/GenBank/DDBJ databases">
        <title>Extensive metabolic versatility and redundancy in microbially diverse, dynamic hydrothermal sediments.</title>
        <authorList>
            <person name="Dombrowski N."/>
            <person name="Teske A."/>
            <person name="Baker B.J."/>
        </authorList>
    </citation>
    <scope>NUCLEOTIDE SEQUENCE [LARGE SCALE GENOMIC DNA]</scope>
    <source>
        <strain evidence="11">B9_G13</strain>
    </source>
</reference>
<dbReference type="SUPFAM" id="SSF161111">
    <property type="entry name" value="Cation efflux protein transmembrane domain-like"/>
    <property type="match status" value="1"/>
</dbReference>
<evidence type="ECO:0000259" key="10">
    <source>
        <dbReference type="Pfam" id="PF16916"/>
    </source>
</evidence>
<evidence type="ECO:0000256" key="1">
    <source>
        <dbReference type="ARBA" id="ARBA00004141"/>
    </source>
</evidence>
<evidence type="ECO:0008006" key="13">
    <source>
        <dbReference type="Google" id="ProtNLM"/>
    </source>
</evidence>
<dbReference type="InterPro" id="IPR036105">
    <property type="entry name" value="DiNase_FeMo-co_biosyn_sf"/>
</dbReference>
<dbReference type="Gene3D" id="1.20.1510.10">
    <property type="entry name" value="Cation efflux protein transmembrane domain"/>
    <property type="match status" value="1"/>
</dbReference>
<dbReference type="Pfam" id="PF16916">
    <property type="entry name" value="ZT_dimer"/>
    <property type="match status" value="1"/>
</dbReference>
<keyword evidence="6 7" id="KW-0472">Membrane</keyword>
<comment type="similarity">
    <text evidence="2">Belongs to the cation diffusion facilitator (CDF) transporter (TC 2.A.4) family.</text>
</comment>
<protein>
    <recommendedName>
        <fullName evidence="13">Cation diffusion facilitator family transporter</fullName>
    </recommendedName>
</protein>
<evidence type="ECO:0000256" key="3">
    <source>
        <dbReference type="ARBA" id="ARBA00022448"/>
    </source>
</evidence>
<organism evidence="11 12">
    <name type="scientific">Candidatus Iainarchaeum sp</name>
    <dbReference type="NCBI Taxonomy" id="3101447"/>
    <lineage>
        <taxon>Archaea</taxon>
        <taxon>Candidatus Iainarchaeota</taxon>
        <taxon>Candidatus Iainarchaeia</taxon>
        <taxon>Candidatus Iainarchaeales</taxon>
        <taxon>Candidatus Iainarchaeaceae</taxon>
        <taxon>Candidatus Iainarchaeum</taxon>
    </lineage>
</organism>
<keyword evidence="3" id="KW-0813">Transport</keyword>
<dbReference type="InterPro" id="IPR058533">
    <property type="entry name" value="Cation_efflux_TM"/>
</dbReference>
<keyword evidence="4 7" id="KW-0812">Transmembrane</keyword>
<evidence type="ECO:0000256" key="2">
    <source>
        <dbReference type="ARBA" id="ARBA00008114"/>
    </source>
</evidence>
<dbReference type="NCBIfam" id="TIGR01297">
    <property type="entry name" value="CDF"/>
    <property type="match status" value="1"/>
</dbReference>
<dbReference type="InterPro" id="IPR003731">
    <property type="entry name" value="Di-Nase_FeMo-co_biosynth"/>
</dbReference>
<keyword evidence="5 7" id="KW-1133">Transmembrane helix</keyword>
<feature type="transmembrane region" description="Helical" evidence="7">
    <location>
        <begin position="118"/>
        <end position="136"/>
    </location>
</feature>
<dbReference type="GO" id="GO:0016020">
    <property type="term" value="C:membrane"/>
    <property type="evidence" value="ECO:0007669"/>
    <property type="project" value="UniProtKB-SubCell"/>
</dbReference>
<feature type="transmembrane region" description="Helical" evidence="7">
    <location>
        <begin position="157"/>
        <end position="177"/>
    </location>
</feature>
<dbReference type="Gene3D" id="3.30.70.1350">
    <property type="entry name" value="Cation efflux protein, cytoplasmic domain"/>
    <property type="match status" value="1"/>
</dbReference>
<dbReference type="EMBL" id="QMWO01000080">
    <property type="protein sequence ID" value="RLG69423.1"/>
    <property type="molecule type" value="Genomic_DNA"/>
</dbReference>
<evidence type="ECO:0000256" key="4">
    <source>
        <dbReference type="ARBA" id="ARBA00022692"/>
    </source>
</evidence>
<evidence type="ECO:0000256" key="6">
    <source>
        <dbReference type="ARBA" id="ARBA00023136"/>
    </source>
</evidence>
<dbReference type="InterPro" id="IPR036837">
    <property type="entry name" value="Cation_efflux_CTD_sf"/>
</dbReference>
<dbReference type="GO" id="GO:0008324">
    <property type="term" value="F:monoatomic cation transmembrane transporter activity"/>
    <property type="evidence" value="ECO:0007669"/>
    <property type="project" value="InterPro"/>
</dbReference>
<dbReference type="InterPro" id="IPR002524">
    <property type="entry name" value="Cation_efflux"/>
</dbReference>
<dbReference type="Pfam" id="PF01545">
    <property type="entry name" value="Cation_efflux"/>
    <property type="match status" value="1"/>
</dbReference>
<comment type="caution">
    <text evidence="11">The sequence shown here is derived from an EMBL/GenBank/DDBJ whole genome shotgun (WGS) entry which is preliminary data.</text>
</comment>
<feature type="transmembrane region" description="Helical" evidence="7">
    <location>
        <begin position="51"/>
        <end position="69"/>
    </location>
</feature>
<dbReference type="SUPFAM" id="SSF160240">
    <property type="entry name" value="Cation efflux protein cytoplasmic domain-like"/>
    <property type="match status" value="1"/>
</dbReference>
<feature type="domain" description="Dinitrogenase iron-molybdenum cofactor biosynthesis" evidence="9">
    <location>
        <begin position="305"/>
        <end position="400"/>
    </location>
</feature>
<dbReference type="PANTHER" id="PTHR43840:SF15">
    <property type="entry name" value="MITOCHONDRIAL METAL TRANSPORTER 1-RELATED"/>
    <property type="match status" value="1"/>
</dbReference>
<proteinExistence type="inferred from homology"/>
<feature type="transmembrane region" description="Helical" evidence="7">
    <location>
        <begin position="81"/>
        <end position="98"/>
    </location>
</feature>
<evidence type="ECO:0000259" key="9">
    <source>
        <dbReference type="Pfam" id="PF02579"/>
    </source>
</evidence>
<dbReference type="Pfam" id="PF02579">
    <property type="entry name" value="Nitro_FeMo-Co"/>
    <property type="match status" value="1"/>
</dbReference>
<accession>A0A497JFD0</accession>
<dbReference type="InterPro" id="IPR027469">
    <property type="entry name" value="Cation_efflux_TMD_sf"/>
</dbReference>
<evidence type="ECO:0000259" key="8">
    <source>
        <dbReference type="Pfam" id="PF01545"/>
    </source>
</evidence>
<dbReference type="InterPro" id="IPR050291">
    <property type="entry name" value="CDF_Transporter"/>
</dbReference>
<evidence type="ECO:0000256" key="7">
    <source>
        <dbReference type="SAM" id="Phobius"/>
    </source>
</evidence>
<comment type="subcellular location">
    <subcellularLocation>
        <location evidence="1">Membrane</location>
        <topology evidence="1">Multi-pass membrane protein</topology>
    </subcellularLocation>
</comment>
<feature type="domain" description="Cation efflux protein transmembrane" evidence="8">
    <location>
        <begin position="18"/>
        <end position="208"/>
    </location>
</feature>
<dbReference type="PANTHER" id="PTHR43840">
    <property type="entry name" value="MITOCHONDRIAL METAL TRANSPORTER 1-RELATED"/>
    <property type="match status" value="1"/>
</dbReference>
<evidence type="ECO:0000313" key="12">
    <source>
        <dbReference type="Proteomes" id="UP000277633"/>
    </source>
</evidence>
<dbReference type="SUPFAM" id="SSF53146">
    <property type="entry name" value="Nitrogenase accessory factor-like"/>
    <property type="match status" value="1"/>
</dbReference>
<sequence>MRLHNGERAMNKLERTAIVSTLANIFLSIIKLVAGLLFSSIALIADAMHSFTDIIGSLAVFFGIKFSTIKSKRFPYGLYKLENLISLFVSLLIFYAAFEIASDALVSLHAAKQITSILPSLVAFFSFIFVFVLAKYKEKIGKAENSPSMLAEAKHSLGDAASSLAVVAGVTLSFLGMPYFDPIVGFAVALLVFKSGAEILLDSVKVLLDASLDYATMRRIEKLASKQKNVRVKEIIARNSGRFVFVELKLETNLKDLKAVSRLQKECEEKIKKEIPRIDRITIEIEYKKKPVLYYAVPLESNSLKSRIAQEFGLAKYFGLFKVDTKKRKLIEYSIIENPNWNAKHRRGILAAELLAEHNVDVLLNKGALHKGGAYYALQDSFIEIKKTKAKSFEELLKKYGGAGK</sequence>